<dbReference type="EMBL" id="DOYJ01000241">
    <property type="protein sequence ID" value="HCB76237.1"/>
    <property type="molecule type" value="Genomic_DNA"/>
</dbReference>
<evidence type="ECO:0000313" key="1">
    <source>
        <dbReference type="EMBL" id="HCB76237.1"/>
    </source>
</evidence>
<gene>
    <name evidence="1" type="ORF">DEP91_08690</name>
</gene>
<dbReference type="GO" id="GO:0015031">
    <property type="term" value="P:protein transport"/>
    <property type="evidence" value="ECO:0007669"/>
    <property type="project" value="InterPro"/>
</dbReference>
<dbReference type="InterPro" id="IPR037203">
    <property type="entry name" value="T3SS_needle-like_sf"/>
</dbReference>
<accession>A0A3D0WBV2</accession>
<sequence length="200" mass="20863">MFGIGGFNPVSLLATAALGPMGGIVAQLASQVMSQVGQQIIQQLGQNMGLPQSSIDMAQGALAGRYGDVRGQAQNLDEAIAAFGQETNAQPQDVGNAQRELQSAIDDIVRDLSDSREAKEARASGGKGGGWLRAMAEVLGGKLDDLAHEMEDLANRVTKDDPSTTTDFSVVSNQFNMLMNATSTAIKTIGEALAGAARKQ</sequence>
<evidence type="ECO:0000313" key="2">
    <source>
        <dbReference type="Proteomes" id="UP000262699"/>
    </source>
</evidence>
<name>A0A3D0WBV2_9SPHN</name>
<reference evidence="1 2" key="1">
    <citation type="journal article" date="2018" name="Nat. Biotechnol.">
        <title>A standardized bacterial taxonomy based on genome phylogeny substantially revises the tree of life.</title>
        <authorList>
            <person name="Parks D.H."/>
            <person name="Chuvochina M."/>
            <person name="Waite D.W."/>
            <person name="Rinke C."/>
            <person name="Skarshewski A."/>
            <person name="Chaumeil P.A."/>
            <person name="Hugenholtz P."/>
        </authorList>
    </citation>
    <scope>NUCLEOTIDE SEQUENCE [LARGE SCALE GENOMIC DNA]</scope>
    <source>
        <strain evidence="1">UBA9015</strain>
    </source>
</reference>
<comment type="caution">
    <text evidence="1">The sequence shown here is derived from an EMBL/GenBank/DDBJ whole genome shotgun (WGS) entry which is preliminary data.</text>
</comment>
<proteinExistence type="predicted"/>
<protein>
    <submittedName>
        <fullName evidence="1">Uncharacterized protein</fullName>
    </submittedName>
</protein>
<dbReference type="SUPFAM" id="SSF140129">
    <property type="entry name" value="MxiH-like"/>
    <property type="match status" value="1"/>
</dbReference>
<dbReference type="AlphaFoldDB" id="A0A3D0WBV2"/>
<dbReference type="Proteomes" id="UP000262699">
    <property type="component" value="Unassembled WGS sequence"/>
</dbReference>
<organism evidence="1 2">
    <name type="scientific">Sphingomonas bacterium</name>
    <dbReference type="NCBI Taxonomy" id="1895847"/>
    <lineage>
        <taxon>Bacteria</taxon>
        <taxon>Pseudomonadati</taxon>
        <taxon>Pseudomonadota</taxon>
        <taxon>Alphaproteobacteria</taxon>
        <taxon>Sphingomonadales</taxon>
        <taxon>Sphingomonadaceae</taxon>
        <taxon>Sphingomonas</taxon>
    </lineage>
</organism>